<keyword evidence="3" id="KW-1185">Reference proteome</keyword>
<reference evidence="2 3" key="1">
    <citation type="submission" date="2016-11" db="EMBL/GenBank/DDBJ databases">
        <authorList>
            <person name="Jaros S."/>
            <person name="Januszkiewicz K."/>
            <person name="Wedrychowicz H."/>
        </authorList>
    </citation>
    <scope>NUCLEOTIDE SEQUENCE [LARGE SCALE GENOMIC DNA]</scope>
    <source>
        <strain evidence="2 3">DSM 21637</strain>
    </source>
</reference>
<dbReference type="STRING" id="1122209.SAMN02745752_01833"/>
<accession>A0A1K1XIP9</accession>
<dbReference type="EMBL" id="FPJW01000006">
    <property type="protein sequence ID" value="SFX48925.1"/>
    <property type="molecule type" value="Genomic_DNA"/>
</dbReference>
<evidence type="ECO:0000313" key="3">
    <source>
        <dbReference type="Proteomes" id="UP000182350"/>
    </source>
</evidence>
<dbReference type="Proteomes" id="UP000182350">
    <property type="component" value="Unassembled WGS sequence"/>
</dbReference>
<evidence type="ECO:0000256" key="1">
    <source>
        <dbReference type="SAM" id="MobiDB-lite"/>
    </source>
</evidence>
<dbReference type="AlphaFoldDB" id="A0A1K1XIP9"/>
<sequence length="71" mass="8068">MIRETKPLHYGKTESSHEQKAGSLDDCKLYNSDDADMYQILQTVSIRVAESVARADLIHKQRLQKIHAATI</sequence>
<feature type="region of interest" description="Disordered" evidence="1">
    <location>
        <begin position="1"/>
        <end position="22"/>
    </location>
</feature>
<gene>
    <name evidence="2" type="ORF">SAMN02745752_01833</name>
</gene>
<protein>
    <submittedName>
        <fullName evidence="2">Uncharacterized protein</fullName>
    </submittedName>
</protein>
<organism evidence="2 3">
    <name type="scientific">Marinospirillum alkaliphilum DSM 21637</name>
    <dbReference type="NCBI Taxonomy" id="1122209"/>
    <lineage>
        <taxon>Bacteria</taxon>
        <taxon>Pseudomonadati</taxon>
        <taxon>Pseudomonadota</taxon>
        <taxon>Gammaproteobacteria</taxon>
        <taxon>Oceanospirillales</taxon>
        <taxon>Oceanospirillaceae</taxon>
        <taxon>Marinospirillum</taxon>
    </lineage>
</organism>
<evidence type="ECO:0000313" key="2">
    <source>
        <dbReference type="EMBL" id="SFX48925.1"/>
    </source>
</evidence>
<proteinExistence type="predicted"/>
<name>A0A1K1XIP9_9GAMM</name>